<keyword evidence="3" id="KW-1003">Cell membrane</keyword>
<comment type="similarity">
    <text evidence="8 9">Belongs to the TRAP transporter small permease family.</text>
</comment>
<feature type="transmembrane region" description="Helical" evidence="9">
    <location>
        <begin position="50"/>
        <end position="67"/>
    </location>
</feature>
<feature type="domain" description="Tripartite ATP-independent periplasmic transporters DctQ component" evidence="10">
    <location>
        <begin position="27"/>
        <end position="157"/>
    </location>
</feature>
<gene>
    <name evidence="11" type="ORF">GCM10011505_25560</name>
</gene>
<reference evidence="12" key="1">
    <citation type="journal article" date="2019" name="Int. J. Syst. Evol. Microbiol.">
        <title>The Global Catalogue of Microorganisms (GCM) 10K type strain sequencing project: providing services to taxonomists for standard genome sequencing and annotation.</title>
        <authorList>
            <consortium name="The Broad Institute Genomics Platform"/>
            <consortium name="The Broad Institute Genome Sequencing Center for Infectious Disease"/>
            <person name="Wu L."/>
            <person name="Ma J."/>
        </authorList>
    </citation>
    <scope>NUCLEOTIDE SEQUENCE [LARGE SCALE GENOMIC DNA]</scope>
    <source>
        <strain evidence="12">CGMCC 1.10188</strain>
    </source>
</reference>
<feature type="transmembrane region" description="Helical" evidence="9">
    <location>
        <begin position="88"/>
        <end position="110"/>
    </location>
</feature>
<evidence type="ECO:0000313" key="11">
    <source>
        <dbReference type="EMBL" id="GGB43067.1"/>
    </source>
</evidence>
<evidence type="ECO:0000256" key="9">
    <source>
        <dbReference type="RuleBase" id="RU369079"/>
    </source>
</evidence>
<comment type="function">
    <text evidence="9">Part of the tripartite ATP-independent periplasmic (TRAP) transport system.</text>
</comment>
<dbReference type="PANTHER" id="PTHR35011:SF10">
    <property type="entry name" value="TRAP TRANSPORTER SMALL PERMEASE PROTEIN"/>
    <property type="match status" value="1"/>
</dbReference>
<keyword evidence="6 9" id="KW-1133">Transmembrane helix</keyword>
<comment type="subunit">
    <text evidence="9">The complex comprises the extracytoplasmic solute receptor protein and the two transmembrane proteins.</text>
</comment>
<evidence type="ECO:0000256" key="6">
    <source>
        <dbReference type="ARBA" id="ARBA00022989"/>
    </source>
</evidence>
<evidence type="ECO:0000313" key="12">
    <source>
        <dbReference type="Proteomes" id="UP000603352"/>
    </source>
</evidence>
<dbReference type="Proteomes" id="UP000603352">
    <property type="component" value="Unassembled WGS sequence"/>
</dbReference>
<keyword evidence="12" id="KW-1185">Reference proteome</keyword>
<dbReference type="EMBL" id="BMDZ01000028">
    <property type="protein sequence ID" value="GGB43067.1"/>
    <property type="molecule type" value="Genomic_DNA"/>
</dbReference>
<evidence type="ECO:0000259" key="10">
    <source>
        <dbReference type="Pfam" id="PF04290"/>
    </source>
</evidence>
<dbReference type="InterPro" id="IPR055348">
    <property type="entry name" value="DctQ"/>
</dbReference>
<dbReference type="Pfam" id="PF04290">
    <property type="entry name" value="DctQ"/>
    <property type="match status" value="1"/>
</dbReference>
<feature type="transmembrane region" description="Helical" evidence="9">
    <location>
        <begin position="12"/>
        <end position="30"/>
    </location>
</feature>
<dbReference type="RefSeq" id="WP_188578402.1">
    <property type="nucleotide sequence ID" value="NZ_BMDZ01000028.1"/>
</dbReference>
<feature type="transmembrane region" description="Helical" evidence="9">
    <location>
        <begin position="136"/>
        <end position="158"/>
    </location>
</feature>
<evidence type="ECO:0000256" key="2">
    <source>
        <dbReference type="ARBA" id="ARBA00022448"/>
    </source>
</evidence>
<accession>A0ABQ1IJX9</accession>
<evidence type="ECO:0000256" key="8">
    <source>
        <dbReference type="ARBA" id="ARBA00038436"/>
    </source>
</evidence>
<dbReference type="InterPro" id="IPR007387">
    <property type="entry name" value="TRAP_DctQ"/>
</dbReference>
<protein>
    <recommendedName>
        <fullName evidence="9">TRAP transporter small permease protein</fullName>
    </recommendedName>
</protein>
<name>A0ABQ1IJX9_9PROT</name>
<evidence type="ECO:0000256" key="7">
    <source>
        <dbReference type="ARBA" id="ARBA00023136"/>
    </source>
</evidence>
<sequence length="174" mass="18364">MQAILGGADRLARAAFALSAVLVMCLAAFVFYEVVSRYAIGRPTTWVNEVSGYLLVAATFLAGGWVLRQGAHVRMEMLEEMAGPRGRAALALFGNLVAFLVGIALVWTGASMAYDSWDFGWESPTILATPLWMPQAAIPVGALVLSLSALAGMLEALVKLTGGEPHGRPGEGGR</sequence>
<dbReference type="PANTHER" id="PTHR35011">
    <property type="entry name" value="2,3-DIKETO-L-GULONATE TRAP TRANSPORTER SMALL PERMEASE PROTEIN YIAM"/>
    <property type="match status" value="1"/>
</dbReference>
<keyword evidence="2 9" id="KW-0813">Transport</keyword>
<keyword evidence="7 9" id="KW-0472">Membrane</keyword>
<evidence type="ECO:0000256" key="3">
    <source>
        <dbReference type="ARBA" id="ARBA00022475"/>
    </source>
</evidence>
<keyword evidence="4 9" id="KW-0997">Cell inner membrane</keyword>
<proteinExistence type="inferred from homology"/>
<evidence type="ECO:0000256" key="5">
    <source>
        <dbReference type="ARBA" id="ARBA00022692"/>
    </source>
</evidence>
<comment type="caution">
    <text evidence="11">The sequence shown here is derived from an EMBL/GenBank/DDBJ whole genome shotgun (WGS) entry which is preliminary data.</text>
</comment>
<organism evidence="11 12">
    <name type="scientific">Tistrella bauzanensis</name>
    <dbReference type="NCBI Taxonomy" id="657419"/>
    <lineage>
        <taxon>Bacteria</taxon>
        <taxon>Pseudomonadati</taxon>
        <taxon>Pseudomonadota</taxon>
        <taxon>Alphaproteobacteria</taxon>
        <taxon>Geminicoccales</taxon>
        <taxon>Geminicoccaceae</taxon>
        <taxon>Tistrella</taxon>
    </lineage>
</organism>
<comment type="subcellular location">
    <subcellularLocation>
        <location evidence="1 9">Cell inner membrane</location>
        <topology evidence="1 9">Multi-pass membrane protein</topology>
    </subcellularLocation>
</comment>
<evidence type="ECO:0000256" key="4">
    <source>
        <dbReference type="ARBA" id="ARBA00022519"/>
    </source>
</evidence>
<evidence type="ECO:0000256" key="1">
    <source>
        <dbReference type="ARBA" id="ARBA00004429"/>
    </source>
</evidence>
<keyword evidence="5 9" id="KW-0812">Transmembrane</keyword>